<evidence type="ECO:0000313" key="1">
    <source>
        <dbReference type="Proteomes" id="UP001652625"/>
    </source>
</evidence>
<dbReference type="InterPro" id="IPR029063">
    <property type="entry name" value="SAM-dependent_MTases_sf"/>
</dbReference>
<sequence>MFGRSFIKKILVLCICFGLVTFLLFSSRVHEDQISDGFLHHQFSKLTDQIANWIESEVLGISYEERFCKHLSVWNKSSAYPPISTVAKHLNIRNGDLIFVNGLHCGEWLIALRGLFPNVILYGVDMDSDSVQYVNKMVNGTFKQSQPFELDKLDFGRNIQFDHAIVDSVLSIYPPDWQCKTIKQMIPMLKAGGSLYIGKNFEHSGQHLHEQHLRKHSHVRLLPKCFWSKVCLLQRSDIVEVLYSKESTLLDTLQVNDIAEEKDRILIDVTMCATSVFIYKHIMVNRRSKNLLPKSKYQDNIHNHPCTYSETMNATQDKISDDIKKAVMNMKMQGLDMH</sequence>
<keyword evidence="1" id="KW-1185">Reference proteome</keyword>
<reference evidence="2" key="1">
    <citation type="submission" date="2025-08" db="UniProtKB">
        <authorList>
            <consortium name="RefSeq"/>
        </authorList>
    </citation>
    <scope>IDENTIFICATION</scope>
</reference>
<accession>A0ABM4C4R6</accession>
<dbReference type="Proteomes" id="UP001652625">
    <property type="component" value="Chromosome 06"/>
</dbReference>
<proteinExistence type="predicted"/>
<evidence type="ECO:0000313" key="2">
    <source>
        <dbReference type="RefSeq" id="XP_065656567.1"/>
    </source>
</evidence>
<name>A0ABM4C4R6_HYDVU</name>
<dbReference type="RefSeq" id="XP_065656567.1">
    <property type="nucleotide sequence ID" value="XM_065800495.1"/>
</dbReference>
<organism evidence="1 2">
    <name type="scientific">Hydra vulgaris</name>
    <name type="common">Hydra</name>
    <name type="synonym">Hydra attenuata</name>
    <dbReference type="NCBI Taxonomy" id="6087"/>
    <lineage>
        <taxon>Eukaryota</taxon>
        <taxon>Metazoa</taxon>
        <taxon>Cnidaria</taxon>
        <taxon>Hydrozoa</taxon>
        <taxon>Hydroidolina</taxon>
        <taxon>Anthoathecata</taxon>
        <taxon>Aplanulata</taxon>
        <taxon>Hydridae</taxon>
        <taxon>Hydra</taxon>
    </lineage>
</organism>
<gene>
    <name evidence="2" type="primary">LOC105844630</name>
</gene>
<dbReference type="Gene3D" id="3.40.50.150">
    <property type="entry name" value="Vaccinia Virus protein VP39"/>
    <property type="match status" value="1"/>
</dbReference>
<dbReference type="CDD" id="cd02440">
    <property type="entry name" value="AdoMet_MTases"/>
    <property type="match status" value="1"/>
</dbReference>
<dbReference type="SUPFAM" id="SSF53335">
    <property type="entry name" value="S-adenosyl-L-methionine-dependent methyltransferases"/>
    <property type="match status" value="1"/>
</dbReference>
<protein>
    <submittedName>
        <fullName evidence="2">Uncharacterized protein LOC105844630</fullName>
    </submittedName>
</protein>
<dbReference type="GeneID" id="105844630"/>